<accession>K9VW09</accession>
<dbReference type="SUPFAM" id="SSF48452">
    <property type="entry name" value="TPR-like"/>
    <property type="match status" value="1"/>
</dbReference>
<feature type="domain" description="Protein SirB1 N-terminal" evidence="2">
    <location>
        <begin position="42"/>
        <end position="194"/>
    </location>
</feature>
<evidence type="ECO:0000256" key="1">
    <source>
        <dbReference type="ARBA" id="ARBA00007100"/>
    </source>
</evidence>
<dbReference type="PATRIC" id="fig|1173022.3.peg.1517"/>
<reference evidence="3 4" key="1">
    <citation type="submission" date="2012-06" db="EMBL/GenBank/DDBJ databases">
        <title>Finished chromosome of genome of Crinalium epipsammum PCC 9333.</title>
        <authorList>
            <consortium name="US DOE Joint Genome Institute"/>
            <person name="Gugger M."/>
            <person name="Coursin T."/>
            <person name="Rippka R."/>
            <person name="Tandeau De Marsac N."/>
            <person name="Huntemann M."/>
            <person name="Wei C.-L."/>
            <person name="Han J."/>
            <person name="Detter J.C."/>
            <person name="Han C."/>
            <person name="Tapia R."/>
            <person name="Davenport K."/>
            <person name="Daligault H."/>
            <person name="Erkkila T."/>
            <person name="Gu W."/>
            <person name="Munk A.C.C."/>
            <person name="Teshima H."/>
            <person name="Xu Y."/>
            <person name="Chain P."/>
            <person name="Chen A."/>
            <person name="Krypides N."/>
            <person name="Mavromatis K."/>
            <person name="Markowitz V."/>
            <person name="Szeto E."/>
            <person name="Ivanova N."/>
            <person name="Mikhailova N."/>
            <person name="Ovchinnikova G."/>
            <person name="Pagani I."/>
            <person name="Pati A."/>
            <person name="Goodwin L."/>
            <person name="Peters L."/>
            <person name="Pitluck S."/>
            <person name="Woyke T."/>
            <person name="Kerfeld C."/>
        </authorList>
    </citation>
    <scope>NUCLEOTIDE SEQUENCE [LARGE SCALE GENOMIC DNA]</scope>
    <source>
        <strain evidence="3 4">PCC 9333</strain>
    </source>
</reference>
<dbReference type="STRING" id="1173022.Cri9333_1399"/>
<dbReference type="InterPro" id="IPR011990">
    <property type="entry name" value="TPR-like_helical_dom_sf"/>
</dbReference>
<comment type="similarity">
    <text evidence="1">Belongs to the UPF0162 family.</text>
</comment>
<evidence type="ECO:0000259" key="2">
    <source>
        <dbReference type="Pfam" id="PF13369"/>
    </source>
</evidence>
<protein>
    <recommendedName>
        <fullName evidence="2">Protein SirB1 N-terminal domain-containing protein</fullName>
    </recommendedName>
</protein>
<dbReference type="PANTHER" id="PTHR31350">
    <property type="entry name" value="SI:DKEY-261L7.2"/>
    <property type="match status" value="1"/>
</dbReference>
<organism evidence="3 4">
    <name type="scientific">Crinalium epipsammum PCC 9333</name>
    <dbReference type="NCBI Taxonomy" id="1173022"/>
    <lineage>
        <taxon>Bacteria</taxon>
        <taxon>Bacillati</taxon>
        <taxon>Cyanobacteriota</taxon>
        <taxon>Cyanophyceae</taxon>
        <taxon>Gomontiellales</taxon>
        <taxon>Gomontiellaceae</taxon>
        <taxon>Crinalium</taxon>
    </lineage>
</organism>
<dbReference type="AlphaFoldDB" id="K9VW09"/>
<dbReference type="EMBL" id="CP003620">
    <property type="protein sequence ID" value="AFZ12293.1"/>
    <property type="molecule type" value="Genomic_DNA"/>
</dbReference>
<dbReference type="OrthoDB" id="232498at2"/>
<name>K9VW09_9CYAN</name>
<dbReference type="eggNOG" id="COG2912">
    <property type="taxonomic scope" value="Bacteria"/>
</dbReference>
<dbReference type="Pfam" id="PF13369">
    <property type="entry name" value="Transglut_core2"/>
    <property type="match status" value="1"/>
</dbReference>
<dbReference type="InterPro" id="IPR032698">
    <property type="entry name" value="SirB1_N"/>
</dbReference>
<dbReference type="KEGG" id="cep:Cri9333_1399"/>
<keyword evidence="4" id="KW-1185">Reference proteome</keyword>
<gene>
    <name evidence="3" type="ORF">Cri9333_1399</name>
</gene>
<dbReference type="PANTHER" id="PTHR31350:SF21">
    <property type="entry name" value="F-BOX ONLY PROTEIN 21"/>
    <property type="match status" value="1"/>
</dbReference>
<evidence type="ECO:0000313" key="4">
    <source>
        <dbReference type="Proteomes" id="UP000010472"/>
    </source>
</evidence>
<dbReference type="Gene3D" id="1.25.40.10">
    <property type="entry name" value="Tetratricopeptide repeat domain"/>
    <property type="match status" value="1"/>
</dbReference>
<evidence type="ECO:0000313" key="3">
    <source>
        <dbReference type="EMBL" id="AFZ12293.1"/>
    </source>
</evidence>
<proteinExistence type="inferred from homology"/>
<dbReference type="Proteomes" id="UP000010472">
    <property type="component" value="Chromosome"/>
</dbReference>
<dbReference type="RefSeq" id="WP_015202415.1">
    <property type="nucleotide sequence ID" value="NC_019753.1"/>
</dbReference>
<sequence length="279" mass="32716">MNFNLARQYFYQEIQQPEPQIDLGKAALYIAKEQYPNLDTEEYLNALDTMATEIQERLPEQRYPLRTIQTINKYLYDDLGFTGNKKDYYDPRNSFLNDVIERRTGIPITLSLLYLEIARRLDFPMVGIGMPGHFMIRPEFENVGIFVDAFNRGEIMFDEDCEERLSQIYQQPISSIPAELLQPVSNRQFLARMLTNLKMIYLSQRNFSSSVAAVERILLLFPDAVMELRDRGLLYYELARWQEASEDLKTYLTRLPDAEDAEVIRQVLRQLSVNNDQLP</sequence>
<dbReference type="Pfam" id="PF13371">
    <property type="entry name" value="TPR_9"/>
    <property type="match status" value="1"/>
</dbReference>
<dbReference type="HOGENOM" id="CLU_063810_1_0_3"/>